<dbReference type="Proteomes" id="UP001165060">
    <property type="component" value="Unassembled WGS sequence"/>
</dbReference>
<proteinExistence type="predicted"/>
<evidence type="ECO:0000256" key="1">
    <source>
        <dbReference type="ARBA" id="ARBA00004474"/>
    </source>
</evidence>
<dbReference type="EMBL" id="BRYB01004668">
    <property type="protein sequence ID" value="GMI34874.1"/>
    <property type="molecule type" value="Genomic_DNA"/>
</dbReference>
<comment type="subcellular location">
    <subcellularLocation>
        <location evidence="1">Plastid</location>
    </subcellularLocation>
</comment>
<keyword evidence="2" id="KW-0934">Plastid</keyword>
<reference evidence="5 6" key="1">
    <citation type="journal article" date="2023" name="Commun. Biol.">
        <title>Genome analysis of Parmales, the sister group of diatoms, reveals the evolutionary specialization of diatoms from phago-mixotrophs to photoautotrophs.</title>
        <authorList>
            <person name="Ban H."/>
            <person name="Sato S."/>
            <person name="Yoshikawa S."/>
            <person name="Yamada K."/>
            <person name="Nakamura Y."/>
            <person name="Ichinomiya M."/>
            <person name="Sato N."/>
            <person name="Blanc-Mathieu R."/>
            <person name="Endo H."/>
            <person name="Kuwata A."/>
            <person name="Ogata H."/>
        </authorList>
    </citation>
    <scope>NUCLEOTIDE SEQUENCE [LARGE SCALE GENOMIC DNA]</scope>
</reference>
<dbReference type="Pfam" id="PF04755">
    <property type="entry name" value="PAP_fibrillin"/>
    <property type="match status" value="1"/>
</dbReference>
<organism evidence="5 6">
    <name type="scientific">Tetraparma gracilis</name>
    <dbReference type="NCBI Taxonomy" id="2962635"/>
    <lineage>
        <taxon>Eukaryota</taxon>
        <taxon>Sar</taxon>
        <taxon>Stramenopiles</taxon>
        <taxon>Ochrophyta</taxon>
        <taxon>Bolidophyceae</taxon>
        <taxon>Parmales</taxon>
        <taxon>Triparmaceae</taxon>
        <taxon>Tetraparma</taxon>
    </lineage>
</organism>
<dbReference type="InterPro" id="IPR006843">
    <property type="entry name" value="PAP/fibrillin_dom"/>
</dbReference>
<dbReference type="PANTHER" id="PTHR31906">
    <property type="entry name" value="PLASTID-LIPID-ASSOCIATED PROTEIN 4, CHLOROPLASTIC-RELATED"/>
    <property type="match status" value="1"/>
</dbReference>
<evidence type="ECO:0000256" key="2">
    <source>
        <dbReference type="ARBA" id="ARBA00022640"/>
    </source>
</evidence>
<evidence type="ECO:0000313" key="6">
    <source>
        <dbReference type="Proteomes" id="UP001165060"/>
    </source>
</evidence>
<feature type="chain" id="PRO_5046378703" description="Plastid lipid-associated protein/fibrillin conserved domain-containing protein" evidence="3">
    <location>
        <begin position="23"/>
        <end position="232"/>
    </location>
</feature>
<accession>A0ABQ6MWJ8</accession>
<keyword evidence="6" id="KW-1185">Reference proteome</keyword>
<evidence type="ECO:0000313" key="5">
    <source>
        <dbReference type="EMBL" id="GMI34874.1"/>
    </source>
</evidence>
<protein>
    <recommendedName>
        <fullName evidence="4">Plastid lipid-associated protein/fibrillin conserved domain-containing protein</fullName>
    </recommendedName>
</protein>
<evidence type="ECO:0000259" key="4">
    <source>
        <dbReference type="Pfam" id="PF04755"/>
    </source>
</evidence>
<sequence length="232" mass="24723">MPRPPHLLHLVVALLLLLPSLPFSIPADPRPSTSLPSLFSLDPFSRPAPNPSPRSALLSELSSPSPSSSTVLSLVSALEGSSSPSADAAGKKLIGDWRLLYTANEGRGTAGTIVAKGVKVASTDRTFQNLRLLPFPSITNVVESAGGRVEVGGPVTLDGKRAYVRFDRLLIERRILGVSVALDLSLLFACVNNIQKLRGGDGRENWLDTTYIDDGMRIGRGNKGSVFVLTKV</sequence>
<gene>
    <name evidence="5" type="ORF">TeGR_g9846</name>
</gene>
<keyword evidence="3" id="KW-0732">Signal</keyword>
<dbReference type="InterPro" id="IPR039633">
    <property type="entry name" value="PAP"/>
</dbReference>
<feature type="domain" description="Plastid lipid-associated protein/fibrillin conserved" evidence="4">
    <location>
        <begin position="68"/>
        <end position="229"/>
    </location>
</feature>
<evidence type="ECO:0000256" key="3">
    <source>
        <dbReference type="SAM" id="SignalP"/>
    </source>
</evidence>
<comment type="caution">
    <text evidence="5">The sequence shown here is derived from an EMBL/GenBank/DDBJ whole genome shotgun (WGS) entry which is preliminary data.</text>
</comment>
<name>A0ABQ6MWJ8_9STRA</name>
<feature type="signal peptide" evidence="3">
    <location>
        <begin position="1"/>
        <end position="22"/>
    </location>
</feature>